<accession>A0A3E1Q9W0</accession>
<dbReference type="Proteomes" id="UP000261082">
    <property type="component" value="Unassembled WGS sequence"/>
</dbReference>
<evidence type="ECO:0000313" key="2">
    <source>
        <dbReference type="Proteomes" id="UP000261082"/>
    </source>
</evidence>
<dbReference type="AlphaFoldDB" id="A0A3E1Q9W0"/>
<evidence type="ECO:0000313" key="1">
    <source>
        <dbReference type="EMBL" id="RFN58911.1"/>
    </source>
</evidence>
<organism evidence="1 2">
    <name type="scientific">Marixanthomonas ophiurae</name>
    <dbReference type="NCBI Taxonomy" id="387659"/>
    <lineage>
        <taxon>Bacteria</taxon>
        <taxon>Pseudomonadati</taxon>
        <taxon>Bacteroidota</taxon>
        <taxon>Flavobacteriia</taxon>
        <taxon>Flavobacteriales</taxon>
        <taxon>Flavobacteriaceae</taxon>
        <taxon>Marixanthomonas</taxon>
    </lineage>
</organism>
<reference evidence="1 2" key="1">
    <citation type="journal article" date="2007" name="Int. J. Syst. Evol. Microbiol.">
        <title>Marixanthomonas ophiurae gen. nov., sp. nov., a marine bacterium of the family Flavobacteriaceae isolated from a deep-sea brittle star.</title>
        <authorList>
            <person name="Romanenko L.A."/>
            <person name="Uchino M."/>
            <person name="Frolova G.M."/>
            <person name="Mikhailov V.V."/>
        </authorList>
    </citation>
    <scope>NUCLEOTIDE SEQUENCE [LARGE SCALE GENOMIC DNA]</scope>
    <source>
        <strain evidence="1 2">KMM 3046</strain>
    </source>
</reference>
<keyword evidence="2" id="KW-1185">Reference proteome</keyword>
<protein>
    <submittedName>
        <fullName evidence="1">Uncharacterized protein</fullName>
    </submittedName>
</protein>
<name>A0A3E1Q9W0_9FLAO</name>
<dbReference type="PROSITE" id="PS51257">
    <property type="entry name" value="PROKAR_LIPOPROTEIN"/>
    <property type="match status" value="1"/>
</dbReference>
<comment type="caution">
    <text evidence="1">The sequence shown here is derived from an EMBL/GenBank/DDBJ whole genome shotgun (WGS) entry which is preliminary data.</text>
</comment>
<proteinExistence type="predicted"/>
<gene>
    <name evidence="1" type="ORF">DZ858_02175</name>
</gene>
<sequence length="204" mass="23226">MTLIMKKIWIALAAILIVVACKDNPVSKKIKETRENVSNTTNAVKEMNKMGDDIKELQKMEPLTNEELKEWLPDEVDGMKRIAYKAGQASYMKIASIEATYANEDKSKKFKFQVIDGAGQMGAAATAGMRMLFSQDFEEEDEYKTRRTVKKNGNKAIEEYKKNNNNSEIQLMESNRFYIKANGTNMDIDETWDAIDELDVDDLG</sequence>
<dbReference type="EMBL" id="QVID01000001">
    <property type="protein sequence ID" value="RFN58911.1"/>
    <property type="molecule type" value="Genomic_DNA"/>
</dbReference>